<evidence type="ECO:0000313" key="18">
    <source>
        <dbReference type="Proteomes" id="UP000257200"/>
    </source>
</evidence>
<dbReference type="Gene3D" id="1.20.1070.10">
    <property type="entry name" value="Rhodopsin 7-helix transmembrane proteins"/>
    <property type="match status" value="2"/>
</dbReference>
<feature type="transmembrane region" description="Helical" evidence="14">
    <location>
        <begin position="546"/>
        <end position="564"/>
    </location>
</feature>
<evidence type="ECO:0000313" key="17">
    <source>
        <dbReference type="Ensembl" id="ENSAPOP00000021441.1"/>
    </source>
</evidence>
<dbReference type="FunFam" id="1.20.1070.10:FF:000534">
    <property type="entry name" value="Muscarinic acetylcholine receptor"/>
    <property type="match status" value="1"/>
</dbReference>
<accession>A0A3Q1FT51</accession>
<evidence type="ECO:0000256" key="7">
    <source>
        <dbReference type="ARBA" id="ARBA00023040"/>
    </source>
</evidence>
<evidence type="ECO:0000256" key="3">
    <source>
        <dbReference type="ARBA" id="ARBA00022553"/>
    </source>
</evidence>
<feature type="transmembrane region" description="Helical" evidence="14">
    <location>
        <begin position="127"/>
        <end position="155"/>
    </location>
</feature>
<dbReference type="SMART" id="SM01381">
    <property type="entry name" value="7TM_GPCR_Srsx"/>
    <property type="match status" value="1"/>
</dbReference>
<dbReference type="SUPFAM" id="SSF81321">
    <property type="entry name" value="Family A G protein-coupled receptor-like"/>
    <property type="match status" value="1"/>
</dbReference>
<feature type="transmembrane region" description="Helical" evidence="14">
    <location>
        <begin position="6"/>
        <end position="23"/>
    </location>
</feature>
<protein>
    <recommendedName>
        <fullName evidence="14">Muscarinic acetylcholine receptor</fullName>
    </recommendedName>
</protein>
<evidence type="ECO:0000256" key="9">
    <source>
        <dbReference type="ARBA" id="ARBA00023170"/>
    </source>
</evidence>
<keyword evidence="18" id="KW-1185">Reference proteome</keyword>
<dbReference type="PROSITE" id="PS00237">
    <property type="entry name" value="G_PROTEIN_RECEP_F1_1"/>
    <property type="match status" value="1"/>
</dbReference>
<keyword evidence="7 13" id="KW-0297">G-protein coupled receptor</keyword>
<dbReference type="InterPro" id="IPR000276">
    <property type="entry name" value="GPCR_Rhodpsn"/>
</dbReference>
<keyword evidence="3" id="KW-0597">Phosphoprotein</keyword>
<comment type="similarity">
    <text evidence="14">Belongs to the G-protein coupled receptor 1 family. Muscarinic acetylcholine receptor subfamily.</text>
</comment>
<dbReference type="GO" id="GO:0007187">
    <property type="term" value="P:G protein-coupled receptor signaling pathway, coupled to cyclic nucleotide second messenger"/>
    <property type="evidence" value="ECO:0007669"/>
    <property type="project" value="TreeGrafter"/>
</dbReference>
<keyword evidence="5 14" id="KW-1133">Transmembrane helix</keyword>
<dbReference type="PRINTS" id="PR00243">
    <property type="entry name" value="MUSCARINICR"/>
</dbReference>
<keyword evidence="10" id="KW-0325">Glycoprotein</keyword>
<feature type="compositionally biased region" description="Basic residues" evidence="15">
    <location>
        <begin position="476"/>
        <end position="485"/>
    </location>
</feature>
<dbReference type="GO" id="GO:0030425">
    <property type="term" value="C:dendrite"/>
    <property type="evidence" value="ECO:0007669"/>
    <property type="project" value="TreeGrafter"/>
</dbReference>
<evidence type="ECO:0000256" key="10">
    <source>
        <dbReference type="ARBA" id="ARBA00023180"/>
    </source>
</evidence>
<dbReference type="Proteomes" id="UP000257200">
    <property type="component" value="Unplaced"/>
</dbReference>
<feature type="region of interest" description="Disordered" evidence="15">
    <location>
        <begin position="328"/>
        <end position="362"/>
    </location>
</feature>
<dbReference type="InParanoid" id="A0A3Q1FT51"/>
<dbReference type="PROSITE" id="PS50262">
    <property type="entry name" value="G_PROTEIN_RECEP_F1_2"/>
    <property type="match status" value="1"/>
</dbReference>
<dbReference type="GO" id="GO:0004993">
    <property type="term" value="F:G protein-coupled serotonin receptor activity"/>
    <property type="evidence" value="ECO:0007669"/>
    <property type="project" value="TreeGrafter"/>
</dbReference>
<evidence type="ECO:0000256" key="15">
    <source>
        <dbReference type="SAM" id="MobiDB-lite"/>
    </source>
</evidence>
<proteinExistence type="inferred from homology"/>
<feature type="transmembrane region" description="Helical" evidence="14">
    <location>
        <begin position="205"/>
        <end position="226"/>
    </location>
</feature>
<evidence type="ECO:0000256" key="12">
    <source>
        <dbReference type="ARBA" id="ARBA00023257"/>
    </source>
</evidence>
<feature type="region of interest" description="Disordered" evidence="15">
    <location>
        <begin position="433"/>
        <end position="511"/>
    </location>
</feature>
<keyword evidence="8 14" id="KW-0472">Membrane</keyword>
<reference evidence="17" key="1">
    <citation type="submission" date="2025-08" db="UniProtKB">
        <authorList>
            <consortium name="Ensembl"/>
        </authorList>
    </citation>
    <scope>IDENTIFICATION</scope>
</reference>
<feature type="compositionally biased region" description="Polar residues" evidence="15">
    <location>
        <begin position="433"/>
        <end position="459"/>
    </location>
</feature>
<feature type="transmembrane region" description="Helical" evidence="14">
    <location>
        <begin position="167"/>
        <end position="193"/>
    </location>
</feature>
<evidence type="ECO:0000256" key="5">
    <source>
        <dbReference type="ARBA" id="ARBA00022989"/>
    </source>
</evidence>
<dbReference type="InterPro" id="IPR017452">
    <property type="entry name" value="GPCR_Rhodpsn_7TM"/>
</dbReference>
<evidence type="ECO:0000256" key="2">
    <source>
        <dbReference type="ARBA" id="ARBA00022475"/>
    </source>
</evidence>
<evidence type="ECO:0000256" key="1">
    <source>
        <dbReference type="ARBA" id="ARBA00003336"/>
    </source>
</evidence>
<feature type="transmembrane region" description="Helical" evidence="14">
    <location>
        <begin position="292"/>
        <end position="314"/>
    </location>
</feature>
<dbReference type="AlphaFoldDB" id="A0A3Q1FT51"/>
<evidence type="ECO:0000256" key="8">
    <source>
        <dbReference type="ARBA" id="ARBA00023136"/>
    </source>
</evidence>
<dbReference type="InterPro" id="IPR000995">
    <property type="entry name" value="Musac_Ach_rcpt"/>
</dbReference>
<evidence type="ECO:0000256" key="6">
    <source>
        <dbReference type="ARBA" id="ARBA00023018"/>
    </source>
</evidence>
<dbReference type="PANTHER" id="PTHR24247">
    <property type="entry name" value="5-HYDROXYTRYPTAMINE RECEPTOR"/>
    <property type="match status" value="1"/>
</dbReference>
<reference evidence="17" key="2">
    <citation type="submission" date="2025-09" db="UniProtKB">
        <authorList>
            <consortium name="Ensembl"/>
        </authorList>
    </citation>
    <scope>IDENTIFICATION</scope>
</reference>
<evidence type="ECO:0000256" key="4">
    <source>
        <dbReference type="ARBA" id="ARBA00022692"/>
    </source>
</evidence>
<dbReference type="GO" id="GO:0016907">
    <property type="term" value="F:G protein-coupled acetylcholine receptor activity"/>
    <property type="evidence" value="ECO:0007669"/>
    <property type="project" value="UniProtKB-UniRule"/>
</dbReference>
<keyword evidence="6 14" id="KW-0770">Synapse</keyword>
<evidence type="ECO:0000256" key="11">
    <source>
        <dbReference type="ARBA" id="ARBA00023224"/>
    </source>
</evidence>
<dbReference type="GO" id="GO:0045211">
    <property type="term" value="C:postsynaptic membrane"/>
    <property type="evidence" value="ECO:0007669"/>
    <property type="project" value="UniProtKB-SubCell"/>
</dbReference>
<sequence length="643" mass="71843">MSSKLLYWLIEIYKKYITVYFWMKSNVKLSNNQVKYFNTSILHLKIAFCFLPGVIMNLTSISDPVHLLTNSFTGASFQDLALLPENGWKQHNVSNFFTRGGNVSDSAVNRTAMPPEEEFDPLGGHTIWQVIIIVFLTGSLSLVTVVGNILVLVSFRINKALKTVNNYYLLSLAFADLTIGTLSMNLYTTYIIMDQWALGPVVCDLWLAIDYVASNASVMNLLVISFDRYFSVTRPLTYRAKRTTKRAMTMIGLAWSISFILWAPAILFWQYIVGERTVQPNECYIQFLSEPIITFCTAIAAFYLPVTIMAILFWKIYQETEKRAKEVQGLKGSGAGNSSNQAQNQGNGSGRAGGESSANSQKNLSTVLRQMSSQSCSSYELNQSSAEKNNKDNGSLPEGMGNRGKCGTFCFQFSSLLQGRRASRRSFNNTMLTEGDAEQSSCDSFNNNEVGASGDQSGSEAEADGADPSRTPTASKKSRKMKKNKDKQPSSTYKSQRGSNPPTSSADQSPAAITMKDAAMAKRFASKAKTEINKRKNEKKANDKKAARTLSAILFAFITTWLPYNIMVLVNTFCQDCIPGTLWALGYWLCYVNSTVNPMCYALCNKTFRTTFRDILMCQWKQKKNKPHFNQRQSVAFKKKDPV</sequence>
<keyword evidence="2 14" id="KW-1003">Cell membrane</keyword>
<feature type="domain" description="G-protein coupled receptors family 1 profile" evidence="16">
    <location>
        <begin position="147"/>
        <end position="601"/>
    </location>
</feature>
<feature type="compositionally biased region" description="Polar residues" evidence="15">
    <location>
        <begin position="489"/>
        <end position="508"/>
    </location>
</feature>
<feature type="compositionally biased region" description="Low complexity" evidence="15">
    <location>
        <begin position="336"/>
        <end position="346"/>
    </location>
</feature>
<comment type="function">
    <text evidence="1">The muscarinic acetylcholine receptor mediates various cellular responses, including inhibition of adenylate cyclase, breakdown of phosphoinositides and modulation of potassium channels through the action of G proteins. Primary transducing effect is Pi turnover.</text>
</comment>
<feature type="transmembrane region" description="Helical" evidence="14">
    <location>
        <begin position="44"/>
        <end position="62"/>
    </location>
</feature>
<keyword evidence="4 13" id="KW-0812">Transmembrane</keyword>
<dbReference type="FunFam" id="1.20.1070.10:FF:000047">
    <property type="entry name" value="Muscarinic acetylcholine receptor"/>
    <property type="match status" value="1"/>
</dbReference>
<feature type="transmembrane region" description="Helical" evidence="14">
    <location>
        <begin position="247"/>
        <end position="272"/>
    </location>
</feature>
<dbReference type="STRING" id="80966.ENSAPOP00000021441"/>
<dbReference type="GO" id="GO:0006940">
    <property type="term" value="P:regulation of smooth muscle contraction"/>
    <property type="evidence" value="ECO:0007669"/>
    <property type="project" value="TreeGrafter"/>
</dbReference>
<evidence type="ECO:0000256" key="13">
    <source>
        <dbReference type="RuleBase" id="RU000688"/>
    </source>
</evidence>
<evidence type="ECO:0000259" key="16">
    <source>
        <dbReference type="PROSITE" id="PS50262"/>
    </source>
</evidence>
<feature type="transmembrane region" description="Helical" evidence="14">
    <location>
        <begin position="584"/>
        <end position="604"/>
    </location>
</feature>
<keyword evidence="11 13" id="KW-0807">Transducer</keyword>
<feature type="region of interest" description="Disordered" evidence="15">
    <location>
        <begin position="379"/>
        <end position="399"/>
    </location>
</feature>
<keyword evidence="12 14" id="KW-0628">Postsynaptic cell membrane</keyword>
<dbReference type="GO" id="GO:0007197">
    <property type="term" value="P:adenylate cyclase-inhibiting G protein-coupled acetylcholine receptor signaling pathway"/>
    <property type="evidence" value="ECO:0007669"/>
    <property type="project" value="TreeGrafter"/>
</dbReference>
<dbReference type="PRINTS" id="PR00237">
    <property type="entry name" value="GPCRRHODOPSN"/>
</dbReference>
<name>A0A3Q1FT51_9TELE</name>
<evidence type="ECO:0000256" key="14">
    <source>
        <dbReference type="RuleBase" id="RU361191"/>
    </source>
</evidence>
<keyword evidence="9 13" id="KW-0675">Receptor</keyword>
<dbReference type="Ensembl" id="ENSAPOT00000016337.1">
    <property type="protein sequence ID" value="ENSAPOP00000021441.1"/>
    <property type="gene ID" value="ENSAPOG00000001968.1"/>
</dbReference>
<dbReference type="PANTHER" id="PTHR24247:SF183">
    <property type="entry name" value="MUSCARINIC ACETYLCHOLINE RECEPTOR M3"/>
    <property type="match status" value="1"/>
</dbReference>
<comment type="caution">
    <text evidence="14">Lacks conserved residue(s) required for the propagation of feature annotation.</text>
</comment>
<organism evidence="17 18">
    <name type="scientific">Acanthochromis polyacanthus</name>
    <name type="common">spiny chromis</name>
    <dbReference type="NCBI Taxonomy" id="80966"/>
    <lineage>
        <taxon>Eukaryota</taxon>
        <taxon>Metazoa</taxon>
        <taxon>Chordata</taxon>
        <taxon>Craniata</taxon>
        <taxon>Vertebrata</taxon>
        <taxon>Euteleostomi</taxon>
        <taxon>Actinopterygii</taxon>
        <taxon>Neopterygii</taxon>
        <taxon>Teleostei</taxon>
        <taxon>Neoteleostei</taxon>
        <taxon>Acanthomorphata</taxon>
        <taxon>Ovalentaria</taxon>
        <taxon>Pomacentridae</taxon>
        <taxon>Acanthochromis</taxon>
    </lineage>
</organism>
<dbReference type="Pfam" id="PF00001">
    <property type="entry name" value="7tm_1"/>
    <property type="match status" value="1"/>
</dbReference>
<dbReference type="GeneTree" id="ENSGT00940000160084"/>
<comment type="subcellular location">
    <subcellularLocation>
        <location evidence="14">Cell membrane</location>
        <topology evidence="14">Multi-pass membrane protein</topology>
    </subcellularLocation>
    <subcellularLocation>
        <location evidence="14">Postsynaptic cell membrane</location>
        <topology evidence="14">Multi-pass membrane protein</topology>
    </subcellularLocation>
</comment>